<gene>
    <name evidence="1" type="ORF">SAMN05661093_11030</name>
</gene>
<sequence length="163" mass="17849">MLLPLSAWPDRIAEAINRAAAAHDVSRLDWDANLRCQPHAEVSAFSEWAHWTRRGLFAYAVDSSLDVFTALLSFHHNTASSCPAASLPAELYSWRYDPAALTPAFALRVNLSAPGETLMDFFGQRDHVTGIWLGKSWPLQQKITSSVDSSSARPIVAVNEAAG</sequence>
<name>A0A1W2FZX5_KIBAR</name>
<keyword evidence="2" id="KW-1185">Reference proteome</keyword>
<accession>A0A1W2FZX5</accession>
<dbReference type="EMBL" id="FWXV01000024">
    <property type="protein sequence ID" value="SMD27423.1"/>
    <property type="molecule type" value="Genomic_DNA"/>
</dbReference>
<proteinExistence type="predicted"/>
<reference evidence="1 2" key="1">
    <citation type="submission" date="2017-04" db="EMBL/GenBank/DDBJ databases">
        <authorList>
            <person name="Afonso C.L."/>
            <person name="Miller P.J."/>
            <person name="Scott M.A."/>
            <person name="Spackman E."/>
            <person name="Goraichik I."/>
            <person name="Dimitrov K.M."/>
            <person name="Suarez D.L."/>
            <person name="Swayne D.E."/>
        </authorList>
    </citation>
    <scope>NUCLEOTIDE SEQUENCE [LARGE SCALE GENOMIC DNA]</scope>
    <source>
        <strain evidence="1 2">DSM 43828</strain>
    </source>
</reference>
<evidence type="ECO:0000313" key="1">
    <source>
        <dbReference type="EMBL" id="SMD27423.1"/>
    </source>
</evidence>
<organism evidence="1 2">
    <name type="scientific">Kibdelosporangium aridum</name>
    <dbReference type="NCBI Taxonomy" id="2030"/>
    <lineage>
        <taxon>Bacteria</taxon>
        <taxon>Bacillati</taxon>
        <taxon>Actinomycetota</taxon>
        <taxon>Actinomycetes</taxon>
        <taxon>Pseudonocardiales</taxon>
        <taxon>Pseudonocardiaceae</taxon>
        <taxon>Kibdelosporangium</taxon>
    </lineage>
</organism>
<protein>
    <submittedName>
        <fullName evidence="1">Uncharacterized protein</fullName>
    </submittedName>
</protein>
<evidence type="ECO:0000313" key="2">
    <source>
        <dbReference type="Proteomes" id="UP000192674"/>
    </source>
</evidence>
<dbReference type="Proteomes" id="UP000192674">
    <property type="component" value="Unassembled WGS sequence"/>
</dbReference>
<dbReference type="AlphaFoldDB" id="A0A1W2FZX5"/>